<dbReference type="SUPFAM" id="SSF50104">
    <property type="entry name" value="Translation proteins SH3-like domain"/>
    <property type="match status" value="1"/>
</dbReference>
<sequence length="105" mass="11286">MKLKKNDNIMVISGRDKGKTGLIERVFGDDNKIVIKGVALAKKHVKPSQKNPQGGIIEINQKISASNVMILCPSCGKPSKIAAKITEKGKNRVCKKCGASLEAVK</sequence>
<keyword evidence="3 5" id="KW-0687">Ribonucleoprotein</keyword>
<evidence type="ECO:0000259" key="7">
    <source>
        <dbReference type="SMART" id="SM00739"/>
    </source>
</evidence>
<dbReference type="GO" id="GO:0003735">
    <property type="term" value="F:structural constituent of ribosome"/>
    <property type="evidence" value="ECO:0007669"/>
    <property type="project" value="InterPro"/>
</dbReference>
<dbReference type="CDD" id="cd06089">
    <property type="entry name" value="KOW_RPL26"/>
    <property type="match status" value="1"/>
</dbReference>
<dbReference type="GO" id="GO:0019843">
    <property type="term" value="F:rRNA binding"/>
    <property type="evidence" value="ECO:0007669"/>
    <property type="project" value="UniProtKB-UniRule"/>
</dbReference>
<evidence type="ECO:0000256" key="2">
    <source>
        <dbReference type="ARBA" id="ARBA00022980"/>
    </source>
</evidence>
<proteinExistence type="inferred from homology"/>
<dbReference type="PANTHER" id="PTHR12903">
    <property type="entry name" value="MITOCHONDRIAL RIBOSOMAL PROTEIN L24"/>
    <property type="match status" value="1"/>
</dbReference>
<keyword evidence="5" id="KW-0699">rRNA-binding</keyword>
<keyword evidence="5" id="KW-0694">RNA-binding</keyword>
<evidence type="ECO:0000313" key="9">
    <source>
        <dbReference type="Proteomes" id="UP000231382"/>
    </source>
</evidence>
<comment type="subunit">
    <text evidence="5">Part of the 50S ribosomal subunit.</text>
</comment>
<dbReference type="InterPro" id="IPR003256">
    <property type="entry name" value="Ribosomal_uL24"/>
</dbReference>
<keyword evidence="2 5" id="KW-0689">Ribosomal protein</keyword>
<organism evidence="8 9">
    <name type="scientific">Candidatus Berkelbacteria bacterium CG10_big_fil_rev_8_21_14_0_10_43_13</name>
    <dbReference type="NCBI Taxonomy" id="1974514"/>
    <lineage>
        <taxon>Bacteria</taxon>
        <taxon>Candidatus Berkelbacteria</taxon>
    </lineage>
</organism>
<accession>A0A2H0W641</accession>
<dbReference type="EMBL" id="PEZW01000018">
    <property type="protein sequence ID" value="PIS07540.1"/>
    <property type="molecule type" value="Genomic_DNA"/>
</dbReference>
<dbReference type="SMART" id="SM00739">
    <property type="entry name" value="KOW"/>
    <property type="match status" value="1"/>
</dbReference>
<gene>
    <name evidence="5" type="primary">rplX</name>
    <name evidence="8" type="ORF">COT78_02470</name>
</gene>
<dbReference type="InterPro" id="IPR057264">
    <property type="entry name" value="Ribosomal_uL24_C"/>
</dbReference>
<name>A0A2H0W641_9BACT</name>
<evidence type="ECO:0000256" key="6">
    <source>
        <dbReference type="RuleBase" id="RU003477"/>
    </source>
</evidence>
<dbReference type="GO" id="GO:0006412">
    <property type="term" value="P:translation"/>
    <property type="evidence" value="ECO:0007669"/>
    <property type="project" value="UniProtKB-UniRule"/>
</dbReference>
<dbReference type="GO" id="GO:1990904">
    <property type="term" value="C:ribonucleoprotein complex"/>
    <property type="evidence" value="ECO:0007669"/>
    <property type="project" value="UniProtKB-KW"/>
</dbReference>
<dbReference type="Pfam" id="PF00467">
    <property type="entry name" value="KOW"/>
    <property type="match status" value="1"/>
</dbReference>
<dbReference type="PROSITE" id="PS01108">
    <property type="entry name" value="RIBOSOMAL_L24"/>
    <property type="match status" value="1"/>
</dbReference>
<dbReference type="GO" id="GO:0005840">
    <property type="term" value="C:ribosome"/>
    <property type="evidence" value="ECO:0007669"/>
    <property type="project" value="UniProtKB-KW"/>
</dbReference>
<dbReference type="Pfam" id="PF17136">
    <property type="entry name" value="ribosomal_L24"/>
    <property type="match status" value="1"/>
</dbReference>
<reference evidence="9" key="1">
    <citation type="submission" date="2017-09" db="EMBL/GenBank/DDBJ databases">
        <title>Depth-based differentiation of microbial function through sediment-hosted aquifers and enrichment of novel symbionts in the deep terrestrial subsurface.</title>
        <authorList>
            <person name="Probst A.J."/>
            <person name="Ladd B."/>
            <person name="Jarett J.K."/>
            <person name="Geller-Mcgrath D.E."/>
            <person name="Sieber C.M.K."/>
            <person name="Emerson J.B."/>
            <person name="Anantharaman K."/>
            <person name="Thomas B.C."/>
            <person name="Malmstrom R."/>
            <person name="Stieglmeier M."/>
            <person name="Klingl A."/>
            <person name="Woyke T."/>
            <person name="Ryan C.M."/>
            <person name="Banfield J.F."/>
        </authorList>
    </citation>
    <scope>NUCLEOTIDE SEQUENCE [LARGE SCALE GENOMIC DNA]</scope>
</reference>
<dbReference type="Proteomes" id="UP000231382">
    <property type="component" value="Unassembled WGS sequence"/>
</dbReference>
<evidence type="ECO:0000313" key="8">
    <source>
        <dbReference type="EMBL" id="PIS07540.1"/>
    </source>
</evidence>
<dbReference type="Gene3D" id="2.30.30.30">
    <property type="match status" value="1"/>
</dbReference>
<dbReference type="HAMAP" id="MF_01326_B">
    <property type="entry name" value="Ribosomal_uL24_B"/>
    <property type="match status" value="1"/>
</dbReference>
<comment type="function">
    <text evidence="5">One of the proteins that surrounds the polypeptide exit tunnel on the outside of the subunit.</text>
</comment>
<protein>
    <recommendedName>
        <fullName evidence="4 5">Large ribosomal subunit protein uL24</fullName>
    </recommendedName>
</protein>
<evidence type="ECO:0000256" key="1">
    <source>
        <dbReference type="ARBA" id="ARBA00010618"/>
    </source>
</evidence>
<evidence type="ECO:0000256" key="5">
    <source>
        <dbReference type="HAMAP-Rule" id="MF_01326"/>
    </source>
</evidence>
<dbReference type="InterPro" id="IPR005825">
    <property type="entry name" value="Ribosomal_uL24_CS"/>
</dbReference>
<comment type="similarity">
    <text evidence="1 5 6">Belongs to the universal ribosomal protein uL24 family.</text>
</comment>
<evidence type="ECO:0000256" key="3">
    <source>
        <dbReference type="ARBA" id="ARBA00023274"/>
    </source>
</evidence>
<dbReference type="InterPro" id="IPR041988">
    <property type="entry name" value="Ribosomal_uL24_KOW"/>
</dbReference>
<dbReference type="InterPro" id="IPR008991">
    <property type="entry name" value="Translation_prot_SH3-like_sf"/>
</dbReference>
<dbReference type="InterPro" id="IPR014722">
    <property type="entry name" value="Rib_uL2_dom2"/>
</dbReference>
<comment type="function">
    <text evidence="5">One of two assembly initiator proteins, it binds directly to the 5'-end of the 23S rRNA, where it nucleates assembly of the 50S subunit.</text>
</comment>
<comment type="caution">
    <text evidence="8">The sequence shown here is derived from an EMBL/GenBank/DDBJ whole genome shotgun (WGS) entry which is preliminary data.</text>
</comment>
<evidence type="ECO:0000256" key="4">
    <source>
        <dbReference type="ARBA" id="ARBA00035206"/>
    </source>
</evidence>
<feature type="domain" description="KOW" evidence="7">
    <location>
        <begin position="2"/>
        <end position="29"/>
    </location>
</feature>
<dbReference type="InterPro" id="IPR005824">
    <property type="entry name" value="KOW"/>
</dbReference>
<dbReference type="NCBIfam" id="TIGR01079">
    <property type="entry name" value="rplX_bact"/>
    <property type="match status" value="1"/>
</dbReference>
<dbReference type="AlphaFoldDB" id="A0A2H0W641"/>